<feature type="domain" description="Methyltransferase small" evidence="6">
    <location>
        <begin position="114"/>
        <end position="204"/>
    </location>
</feature>
<accession>A0A840EWN5</accession>
<evidence type="ECO:0000259" key="7">
    <source>
        <dbReference type="Pfam" id="PF17827"/>
    </source>
</evidence>
<keyword evidence="3 5" id="KW-0949">S-adenosyl-L-methionine</keyword>
<keyword evidence="2 5" id="KW-0808">Transferase</keyword>
<dbReference type="Pfam" id="PF05175">
    <property type="entry name" value="MTS"/>
    <property type="match status" value="1"/>
</dbReference>
<comment type="function">
    <text evidence="5">Methylates the class 1 translation termination release factors RF1/PrfA and RF2/PrfB on the glutamine residue of the universally conserved GGQ motif.</text>
</comment>
<evidence type="ECO:0000256" key="2">
    <source>
        <dbReference type="ARBA" id="ARBA00022679"/>
    </source>
</evidence>
<dbReference type="GO" id="GO:0032259">
    <property type="term" value="P:methylation"/>
    <property type="evidence" value="ECO:0007669"/>
    <property type="project" value="UniProtKB-KW"/>
</dbReference>
<feature type="binding site" evidence="5">
    <location>
        <position position="147"/>
    </location>
    <ligand>
        <name>S-adenosyl-L-methionine</name>
        <dbReference type="ChEBI" id="CHEBI:59789"/>
    </ligand>
</feature>
<sequence length="284" mass="32255">MNIISFKTYFYKELSEVYPETEISAFWTLIVEKYLGLDRLNAALYPEKEITNTVHIALKKVVARLQQNEPIQYILGETIFFGLPFYVNPTVLIPRPETEELVNWILTDIELAKERKTTHILDIGTGSGAIAIGLAANLPSALIDAIDISAAAIQTAIKNANLNKVQVSFMEQDILSCDKLTKQYDVIVSNPPYVRNSEKKQMQANVLNHEPQTALYVTDKNPLLFYKKIGELAYKNLLDNGLLYVEINEFLATETAELFEEIGFKTTEVKKDIFGRNRMIKTQK</sequence>
<organism evidence="8 9">
    <name type="scientific">Mesonia hippocampi</name>
    <dbReference type="NCBI Taxonomy" id="1628250"/>
    <lineage>
        <taxon>Bacteria</taxon>
        <taxon>Pseudomonadati</taxon>
        <taxon>Bacteroidota</taxon>
        <taxon>Flavobacteriia</taxon>
        <taxon>Flavobacteriales</taxon>
        <taxon>Flavobacteriaceae</taxon>
        <taxon>Mesonia</taxon>
    </lineage>
</organism>
<dbReference type="Gene3D" id="3.40.50.150">
    <property type="entry name" value="Vaccinia Virus protein VP39"/>
    <property type="match status" value="1"/>
</dbReference>
<dbReference type="GO" id="GO:0003676">
    <property type="term" value="F:nucleic acid binding"/>
    <property type="evidence" value="ECO:0007669"/>
    <property type="project" value="InterPro"/>
</dbReference>
<feature type="binding site" evidence="5">
    <location>
        <position position="190"/>
    </location>
    <ligand>
        <name>S-adenosyl-L-methionine</name>
        <dbReference type="ChEBI" id="CHEBI:59789"/>
    </ligand>
</feature>
<comment type="similarity">
    <text evidence="5">Belongs to the protein N5-glutamine methyltransferase family. PrmC subfamily.</text>
</comment>
<dbReference type="InterPro" id="IPR004556">
    <property type="entry name" value="HemK-like"/>
</dbReference>
<dbReference type="Pfam" id="PF17827">
    <property type="entry name" value="PrmC_N"/>
    <property type="match status" value="1"/>
</dbReference>
<feature type="domain" description="Release factor glutamine methyltransferase N-terminal" evidence="7">
    <location>
        <begin position="13"/>
        <end position="76"/>
    </location>
</feature>
<dbReference type="PANTHER" id="PTHR18895:SF74">
    <property type="entry name" value="MTRF1L RELEASE FACTOR GLUTAMINE METHYLTRANSFERASE"/>
    <property type="match status" value="1"/>
</dbReference>
<evidence type="ECO:0000313" key="8">
    <source>
        <dbReference type="EMBL" id="MBB4119986.1"/>
    </source>
</evidence>
<dbReference type="AlphaFoldDB" id="A0A840EWN5"/>
<feature type="binding site" evidence="5">
    <location>
        <begin position="190"/>
        <end position="193"/>
    </location>
    <ligand>
        <name>substrate</name>
    </ligand>
</feature>
<dbReference type="SUPFAM" id="SSF53335">
    <property type="entry name" value="S-adenosyl-L-methionine-dependent methyltransferases"/>
    <property type="match status" value="1"/>
</dbReference>
<dbReference type="Gene3D" id="1.10.8.10">
    <property type="entry name" value="DNA helicase RuvA subunit, C-terminal domain"/>
    <property type="match status" value="1"/>
</dbReference>
<dbReference type="HAMAP" id="MF_02126">
    <property type="entry name" value="RF_methyltr_PrmC"/>
    <property type="match status" value="1"/>
</dbReference>
<keyword evidence="1 5" id="KW-0489">Methyltransferase</keyword>
<dbReference type="InterPro" id="IPR002052">
    <property type="entry name" value="DNA_methylase_N6_adenine_CS"/>
</dbReference>
<evidence type="ECO:0000256" key="4">
    <source>
        <dbReference type="ARBA" id="ARBA00048391"/>
    </source>
</evidence>
<dbReference type="NCBIfam" id="TIGR03534">
    <property type="entry name" value="RF_mod_PrmC"/>
    <property type="match status" value="1"/>
</dbReference>
<evidence type="ECO:0000259" key="6">
    <source>
        <dbReference type="Pfam" id="PF05175"/>
    </source>
</evidence>
<dbReference type="GO" id="GO:0102559">
    <property type="term" value="F:peptide chain release factor N(5)-glutamine methyltransferase activity"/>
    <property type="evidence" value="ECO:0007669"/>
    <property type="project" value="UniProtKB-EC"/>
</dbReference>
<dbReference type="InterPro" id="IPR007848">
    <property type="entry name" value="Small_mtfrase_dom"/>
</dbReference>
<evidence type="ECO:0000256" key="5">
    <source>
        <dbReference type="HAMAP-Rule" id="MF_02126"/>
    </source>
</evidence>
<comment type="catalytic activity">
    <reaction evidence="4 5">
        <text>L-glutaminyl-[peptide chain release factor] + S-adenosyl-L-methionine = N(5)-methyl-L-glutaminyl-[peptide chain release factor] + S-adenosyl-L-homocysteine + H(+)</text>
        <dbReference type="Rhea" id="RHEA:42896"/>
        <dbReference type="Rhea" id="RHEA-COMP:10271"/>
        <dbReference type="Rhea" id="RHEA-COMP:10272"/>
        <dbReference type="ChEBI" id="CHEBI:15378"/>
        <dbReference type="ChEBI" id="CHEBI:30011"/>
        <dbReference type="ChEBI" id="CHEBI:57856"/>
        <dbReference type="ChEBI" id="CHEBI:59789"/>
        <dbReference type="ChEBI" id="CHEBI:61891"/>
        <dbReference type="EC" id="2.1.1.297"/>
    </reaction>
</comment>
<dbReference type="PANTHER" id="PTHR18895">
    <property type="entry name" value="HEMK METHYLTRANSFERASE"/>
    <property type="match status" value="1"/>
</dbReference>
<feature type="binding site" evidence="5">
    <location>
        <begin position="124"/>
        <end position="128"/>
    </location>
    <ligand>
        <name>S-adenosyl-L-methionine</name>
        <dbReference type="ChEBI" id="CHEBI:59789"/>
    </ligand>
</feature>
<evidence type="ECO:0000256" key="1">
    <source>
        <dbReference type="ARBA" id="ARBA00022603"/>
    </source>
</evidence>
<evidence type="ECO:0000313" key="9">
    <source>
        <dbReference type="Proteomes" id="UP000553034"/>
    </source>
</evidence>
<protein>
    <recommendedName>
        <fullName evidence="5">Release factor glutamine methyltransferase</fullName>
        <shortName evidence="5">RF MTase</shortName>
        <ecNumber evidence="5">2.1.1.297</ecNumber>
    </recommendedName>
    <alternativeName>
        <fullName evidence="5">N5-glutamine methyltransferase PrmC</fullName>
    </alternativeName>
    <alternativeName>
        <fullName evidence="5">Protein-(glutamine-N5) MTase PrmC</fullName>
    </alternativeName>
    <alternativeName>
        <fullName evidence="5">Protein-glutamine N-methyltransferase PrmC</fullName>
    </alternativeName>
</protein>
<evidence type="ECO:0000256" key="3">
    <source>
        <dbReference type="ARBA" id="ARBA00022691"/>
    </source>
</evidence>
<comment type="caution">
    <text evidence="8">The sequence shown here is derived from an EMBL/GenBank/DDBJ whole genome shotgun (WGS) entry which is preliminary data.</text>
</comment>
<dbReference type="InterPro" id="IPR029063">
    <property type="entry name" value="SAM-dependent_MTases_sf"/>
</dbReference>
<gene>
    <name evidence="5" type="primary">prmC</name>
    <name evidence="8" type="ORF">GGR32_002298</name>
</gene>
<dbReference type="EC" id="2.1.1.297" evidence="5"/>
<dbReference type="EMBL" id="JACIFO010000014">
    <property type="protein sequence ID" value="MBB4119986.1"/>
    <property type="molecule type" value="Genomic_DNA"/>
</dbReference>
<comment type="caution">
    <text evidence="5">Lacks conserved residue(s) required for the propagation of feature annotation.</text>
</comment>
<dbReference type="NCBIfam" id="TIGR00536">
    <property type="entry name" value="hemK_fam"/>
    <property type="match status" value="1"/>
</dbReference>
<dbReference type="InterPro" id="IPR040758">
    <property type="entry name" value="PrmC_N"/>
</dbReference>
<dbReference type="InterPro" id="IPR019874">
    <property type="entry name" value="RF_methyltr_PrmC"/>
</dbReference>
<name>A0A840EWN5_9FLAO</name>
<dbReference type="CDD" id="cd02440">
    <property type="entry name" value="AdoMet_MTases"/>
    <property type="match status" value="1"/>
</dbReference>
<dbReference type="RefSeq" id="WP_183478321.1">
    <property type="nucleotide sequence ID" value="NZ_JACIFO010000014.1"/>
</dbReference>
<dbReference type="Proteomes" id="UP000553034">
    <property type="component" value="Unassembled WGS sequence"/>
</dbReference>
<keyword evidence="9" id="KW-1185">Reference proteome</keyword>
<dbReference type="PROSITE" id="PS00092">
    <property type="entry name" value="N6_MTASE"/>
    <property type="match status" value="1"/>
</dbReference>
<reference evidence="8 9" key="1">
    <citation type="submission" date="2020-08" db="EMBL/GenBank/DDBJ databases">
        <title>Genomic Encyclopedia of Type Strains, Phase IV (KMG-IV): sequencing the most valuable type-strain genomes for metagenomic binning, comparative biology and taxonomic classification.</title>
        <authorList>
            <person name="Goeker M."/>
        </authorList>
    </citation>
    <scope>NUCLEOTIDE SEQUENCE [LARGE SCALE GENOMIC DNA]</scope>
    <source>
        <strain evidence="8 9">DSM 29568</strain>
    </source>
</reference>
<proteinExistence type="inferred from homology"/>
<dbReference type="InterPro" id="IPR050320">
    <property type="entry name" value="N5-glutamine_MTase"/>
</dbReference>